<reference evidence="1 2" key="1">
    <citation type="submission" date="2021-11" db="EMBL/GenBank/DDBJ databases">
        <authorList>
            <person name="Oh E.-T."/>
            <person name="Kim S.-B."/>
        </authorList>
    </citation>
    <scope>NUCLEOTIDE SEQUENCE [LARGE SCALE GENOMIC DNA]</scope>
    <source>
        <strain evidence="1 2">MMS20-SJTN17</strain>
    </source>
</reference>
<dbReference type="RefSeq" id="WP_230559860.1">
    <property type="nucleotide sequence ID" value="NZ_JAJITC010000002.1"/>
</dbReference>
<name>A0ABS8K914_9BURK</name>
<proteinExistence type="predicted"/>
<gene>
    <name evidence="1" type="ORF">LJ655_03405</name>
</gene>
<evidence type="ECO:0000313" key="1">
    <source>
        <dbReference type="EMBL" id="MCC8400947.1"/>
    </source>
</evidence>
<evidence type="ECO:0000313" key="2">
    <source>
        <dbReference type="Proteomes" id="UP001430614"/>
    </source>
</evidence>
<sequence>MRDSTPDLNASDEVRTALGKVVQLLVAEERANRKLDNDPDEVPEQIDDILKIVTDRLLRHALVLHEIALGGARTGSTNLIKAIASSQGPVAKVRERKPRRIRKQGLPTPAYVPDPDDLRELCGLVACLRAWIRAAGNQYDNGREHVLFPRLVTGQPIWKAESPLWQAIQRVLDRHGFGRP</sequence>
<protein>
    <submittedName>
        <fullName evidence="1">Uncharacterized protein</fullName>
    </submittedName>
</protein>
<accession>A0ABS8K914</accession>
<comment type="caution">
    <text evidence="1">The sequence shown here is derived from an EMBL/GenBank/DDBJ whole genome shotgun (WGS) entry which is preliminary data.</text>
</comment>
<keyword evidence="2" id="KW-1185">Reference proteome</keyword>
<dbReference type="EMBL" id="JAJITC010000002">
    <property type="protein sequence ID" value="MCC8400947.1"/>
    <property type="molecule type" value="Genomic_DNA"/>
</dbReference>
<organism evidence="1 2">
    <name type="scientific">Paraburkholderia translucens</name>
    <dbReference type="NCBI Taxonomy" id="2886945"/>
    <lineage>
        <taxon>Bacteria</taxon>
        <taxon>Pseudomonadati</taxon>
        <taxon>Pseudomonadota</taxon>
        <taxon>Betaproteobacteria</taxon>
        <taxon>Burkholderiales</taxon>
        <taxon>Burkholderiaceae</taxon>
        <taxon>Paraburkholderia</taxon>
    </lineage>
</organism>
<dbReference type="Proteomes" id="UP001430614">
    <property type="component" value="Unassembled WGS sequence"/>
</dbReference>